<gene>
    <name evidence="2" type="ORF">LTR78_005877</name>
</gene>
<dbReference type="EMBL" id="JAUTXT010000020">
    <property type="protein sequence ID" value="KAK3674408.1"/>
    <property type="molecule type" value="Genomic_DNA"/>
</dbReference>
<evidence type="ECO:0000313" key="3">
    <source>
        <dbReference type="Proteomes" id="UP001274830"/>
    </source>
</evidence>
<evidence type="ECO:0000259" key="1">
    <source>
        <dbReference type="PROSITE" id="PS50181"/>
    </source>
</evidence>
<accession>A0AAE1C124</accession>
<reference evidence="2" key="1">
    <citation type="submission" date="2023-07" db="EMBL/GenBank/DDBJ databases">
        <title>Black Yeasts Isolated from many extreme environments.</title>
        <authorList>
            <person name="Coleine C."/>
            <person name="Stajich J.E."/>
            <person name="Selbmann L."/>
        </authorList>
    </citation>
    <scope>NUCLEOTIDE SEQUENCE</scope>
    <source>
        <strain evidence="2">CCFEE 5485</strain>
    </source>
</reference>
<comment type="caution">
    <text evidence="2">The sequence shown here is derived from an EMBL/GenBank/DDBJ whole genome shotgun (WGS) entry which is preliminary data.</text>
</comment>
<evidence type="ECO:0000313" key="2">
    <source>
        <dbReference type="EMBL" id="KAK3674408.1"/>
    </source>
</evidence>
<dbReference type="InterPro" id="IPR001810">
    <property type="entry name" value="F-box_dom"/>
</dbReference>
<sequence>MATFRLLHQLPEELRQDVIERLHRADLLNLEVTSKWGYDVASPLLWREVLLTDCRTEHEDAVDDHDDTPMIKVLLTLIRRPGLATYVQTLTHRCHLPPPEIFRELPRMPLSSQTLSCDQRTIGLIKLAVKNLTNVSTLRIILGHPSINDTLLRCFFDEQRTKESPLRRLWLENCRINTGCDSRLVYHIQNLPLRLNFSDLESVRFRRLPLRPGLPQSTGRSDMDIVHARPSHHIDRQSSTLLQDGAGSGYFTSTTNVEEEQEAGSRHEVWLAAQQSGTTTNPVSPLSQLFMIANLFEQRTYDALMPELGKDETDLLRQNTPPSTTNRSQIAYRGALLDPSKLDDDGNARVHKPCQRERLPSCLVAFQMLQSASSTLTSLCLDWVFTRPATVDYLHSSEEQQAWMGTFVLLFSLRFPRLRAFQLRSAIVPDTQLPDGLYLLDRSHISAGNIHLDDYDDIRFAGRITEDLSLMCLEFMEAHQNLECLAWPMDHFFAPGVLPRDISDRVEAVMNNLGRTLGDLRVDAMYSTRGGLDDFDISWTGGGEPMTHHSHHGFLSRRASRRNFIERFAPKMRQVRMIKMEGAIPRDERREVIRALHACTIEKLVMIGVCSSLGNTWGADGLDLGESLDNDEVEGLETEDKEAVWRLGPQKPEPPPDSFRFEAEYGWPPGAPMLNTIASFHADTITELKFCGWKGSPALFTPTPITMPLLSAMKHFHNLKSLVMSLWLSTTYEQSPRDADIISYWANSRSPTSTALVRISDEEPEGWEKELKTKFAPDALAWRVTSFLGPLLSDRAKSRNGGVHVRAGFCVGDWDGIFDLDMAIGKGSLADVCLGFDGPRPEIDEVRRRSKLVNRRWF</sequence>
<dbReference type="AlphaFoldDB" id="A0AAE1C124"/>
<feature type="domain" description="F-box" evidence="1">
    <location>
        <begin position="4"/>
        <end position="49"/>
    </location>
</feature>
<dbReference type="PROSITE" id="PS50181">
    <property type="entry name" value="FBOX"/>
    <property type="match status" value="1"/>
</dbReference>
<organism evidence="2 3">
    <name type="scientific">Recurvomyces mirabilis</name>
    <dbReference type="NCBI Taxonomy" id="574656"/>
    <lineage>
        <taxon>Eukaryota</taxon>
        <taxon>Fungi</taxon>
        <taxon>Dikarya</taxon>
        <taxon>Ascomycota</taxon>
        <taxon>Pezizomycotina</taxon>
        <taxon>Dothideomycetes</taxon>
        <taxon>Dothideomycetidae</taxon>
        <taxon>Mycosphaerellales</taxon>
        <taxon>Teratosphaeriaceae</taxon>
        <taxon>Recurvomyces</taxon>
    </lineage>
</organism>
<protein>
    <recommendedName>
        <fullName evidence="1">F-box domain-containing protein</fullName>
    </recommendedName>
</protein>
<keyword evidence="3" id="KW-1185">Reference proteome</keyword>
<name>A0AAE1C124_9PEZI</name>
<proteinExistence type="predicted"/>
<dbReference type="Proteomes" id="UP001274830">
    <property type="component" value="Unassembled WGS sequence"/>
</dbReference>